<dbReference type="Proteomes" id="UP000035763">
    <property type="component" value="Unassembled WGS sequence"/>
</dbReference>
<dbReference type="AlphaFoldDB" id="W6JSX4"/>
<accession>W6JSX4</accession>
<sequence length="438" mass="48030">MRIAIARSVATSWFPARGALPFSQGFPRSNDTRLRSLRANHTLAGNAGNMIISESLGRILGGDRLQATSSYLEILRFRELGWSPGKIAAFVEEHFDLVVFPMANHVRPGSRLGDLAEIVEGLRTDFLVFGLGLQEAIPAELSGLDPGTERLFRIFDERSKVFGVRGDQTAAWLAAAGLTRAKPLGCPSLYVYPSNLLGITAPKATMPGRAITAGHIHQRSRRSRALFRLFAGWQASYVMQDELFRLPGVDDGDDIYNDATGELDARVISAALARIHRRRAPFAGYRYFQDVDAWRMFATQHDMYVGDRFHGAVAAMQAGVPALVLGVDVRVAELCTFFGIPFVPIESARKQDLRSLVRSSLSESAVASFKETYVDRLKAFHAAMAESGVPVARPIGVGWPTQPDGLRSPQTRASTLGQAVSRRRTATASRLRRHGPVN</sequence>
<feature type="domain" description="Polysaccharide pyruvyl transferase" evidence="2">
    <location>
        <begin position="46"/>
        <end position="328"/>
    </location>
</feature>
<comment type="caution">
    <text evidence="3">The sequence shown here is derived from an EMBL/GenBank/DDBJ whole genome shotgun (WGS) entry which is preliminary data.</text>
</comment>
<reference evidence="3 4" key="1">
    <citation type="journal article" date="2013" name="ISME J.">
        <title>A metabolic model for members of the genus Tetrasphaera involved in enhanced biological phosphorus removal.</title>
        <authorList>
            <person name="Kristiansen R."/>
            <person name="Nguyen H.T.T."/>
            <person name="Saunders A.M."/>
            <person name="Nielsen J.L."/>
            <person name="Wimmer R."/>
            <person name="Le V.Q."/>
            <person name="McIlroy S.J."/>
            <person name="Petrovski S."/>
            <person name="Seviour R.J."/>
            <person name="Calteau A."/>
            <person name="Nielsen K.L."/>
            <person name="Nielsen P.H."/>
        </authorList>
    </citation>
    <scope>NUCLEOTIDE SEQUENCE [LARGE SCALE GENOMIC DNA]</scope>
    <source>
        <strain evidence="3 4">Ben110</strain>
    </source>
</reference>
<dbReference type="OrthoDB" id="9767435at2"/>
<dbReference type="EMBL" id="CAJA01000060">
    <property type="protein sequence ID" value="CCH72293.1"/>
    <property type="molecule type" value="Genomic_DNA"/>
</dbReference>
<dbReference type="STRING" id="1193182.BN11_1520006"/>
<feature type="compositionally biased region" description="Basic residues" evidence="1">
    <location>
        <begin position="421"/>
        <end position="438"/>
    </location>
</feature>
<name>W6JSX4_9MICO</name>
<feature type="region of interest" description="Disordered" evidence="1">
    <location>
        <begin position="400"/>
        <end position="438"/>
    </location>
</feature>
<proteinExistence type="predicted"/>
<feature type="compositionally biased region" description="Polar residues" evidence="1">
    <location>
        <begin position="408"/>
        <end position="418"/>
    </location>
</feature>
<keyword evidence="4" id="KW-1185">Reference proteome</keyword>
<dbReference type="Pfam" id="PF04230">
    <property type="entry name" value="PS_pyruv_trans"/>
    <property type="match status" value="1"/>
</dbReference>
<evidence type="ECO:0000256" key="1">
    <source>
        <dbReference type="SAM" id="MobiDB-lite"/>
    </source>
</evidence>
<gene>
    <name evidence="3" type="ORF">BN11_1520006</name>
</gene>
<dbReference type="RefSeq" id="WP_157044084.1">
    <property type="nucleotide sequence ID" value="NZ_HG764815.1"/>
</dbReference>
<protein>
    <recommendedName>
        <fullName evidence="2">Polysaccharide pyruvyl transferase domain-containing protein</fullName>
    </recommendedName>
</protein>
<dbReference type="InterPro" id="IPR007345">
    <property type="entry name" value="Polysacch_pyruvyl_Trfase"/>
</dbReference>
<evidence type="ECO:0000313" key="3">
    <source>
        <dbReference type="EMBL" id="CCH72293.1"/>
    </source>
</evidence>
<evidence type="ECO:0000313" key="4">
    <source>
        <dbReference type="Proteomes" id="UP000035763"/>
    </source>
</evidence>
<organism evidence="3 4">
    <name type="scientific">Nostocoides australiense Ben110</name>
    <dbReference type="NCBI Taxonomy" id="1193182"/>
    <lineage>
        <taxon>Bacteria</taxon>
        <taxon>Bacillati</taxon>
        <taxon>Actinomycetota</taxon>
        <taxon>Actinomycetes</taxon>
        <taxon>Micrococcales</taxon>
        <taxon>Intrasporangiaceae</taxon>
        <taxon>Nostocoides</taxon>
    </lineage>
</organism>
<evidence type="ECO:0000259" key="2">
    <source>
        <dbReference type="Pfam" id="PF04230"/>
    </source>
</evidence>